<dbReference type="EMBL" id="SSTD01003649">
    <property type="protein sequence ID" value="TYK25934.1"/>
    <property type="molecule type" value="Genomic_DNA"/>
</dbReference>
<protein>
    <submittedName>
        <fullName evidence="3">Uncharacterized protein</fullName>
    </submittedName>
</protein>
<evidence type="ECO:0000313" key="2">
    <source>
        <dbReference type="EMBL" id="KAA0040195.1"/>
    </source>
</evidence>
<proteinExistence type="predicted"/>
<comment type="caution">
    <text evidence="3">The sequence shown here is derived from an EMBL/GenBank/DDBJ whole genome shotgun (WGS) entry which is preliminary data.</text>
</comment>
<organism evidence="3 5">
    <name type="scientific">Cucumis melo var. makuwa</name>
    <name type="common">Oriental melon</name>
    <dbReference type="NCBI Taxonomy" id="1194695"/>
    <lineage>
        <taxon>Eukaryota</taxon>
        <taxon>Viridiplantae</taxon>
        <taxon>Streptophyta</taxon>
        <taxon>Embryophyta</taxon>
        <taxon>Tracheophyta</taxon>
        <taxon>Spermatophyta</taxon>
        <taxon>Magnoliopsida</taxon>
        <taxon>eudicotyledons</taxon>
        <taxon>Gunneridae</taxon>
        <taxon>Pentapetalae</taxon>
        <taxon>rosids</taxon>
        <taxon>fabids</taxon>
        <taxon>Cucurbitales</taxon>
        <taxon>Cucurbitaceae</taxon>
        <taxon>Benincaseae</taxon>
        <taxon>Cucumis</taxon>
    </lineage>
</organism>
<name>A0A5D3DQT7_CUCMM</name>
<reference evidence="4 5" key="1">
    <citation type="submission" date="2019-08" db="EMBL/GenBank/DDBJ databases">
        <title>Draft genome sequences of two oriental melons (Cucumis melo L. var makuwa).</title>
        <authorList>
            <person name="Kwon S.-Y."/>
        </authorList>
    </citation>
    <scope>NUCLEOTIDE SEQUENCE [LARGE SCALE GENOMIC DNA]</scope>
    <source>
        <strain evidence="5">cv. Chang Bougi</strain>
        <strain evidence="4">cv. SW 3</strain>
        <tissue evidence="3">Leaf</tissue>
    </source>
</reference>
<gene>
    <name evidence="3" type="ORF">E5676_scaffold190G00300</name>
    <name evidence="2" type="ORF">E6C27_scaffold1164G00080</name>
</gene>
<dbReference type="AlphaFoldDB" id="A0A5D3DQT7"/>
<sequence length="228" mass="25872">MPGFLAAPTREFIWKRFFQGVTTIRLEVVKMFYKGYINEEEHYAMACSALQHVPQVEVKDGVWAATLHRIITVDKNKAILKCLKTKQDDPYVFIGDSFNEKEEDSVGSPILSSTRKRVVDEEVNDPLQREQEINLEVDSETCLLSLPKSTPEASIYNPVPKQLVKDVLAKTKKVKRFRVEDGQHKLPQVSHNIVRPLTHFDPTVGAKGNQQPPSPPDEPHQPPLPPEL</sequence>
<evidence type="ECO:0000313" key="3">
    <source>
        <dbReference type="EMBL" id="TYK25934.1"/>
    </source>
</evidence>
<feature type="region of interest" description="Disordered" evidence="1">
    <location>
        <begin position="195"/>
        <end position="228"/>
    </location>
</feature>
<dbReference type="EMBL" id="SSTE01017682">
    <property type="protein sequence ID" value="KAA0040195.1"/>
    <property type="molecule type" value="Genomic_DNA"/>
</dbReference>
<evidence type="ECO:0000313" key="5">
    <source>
        <dbReference type="Proteomes" id="UP000321947"/>
    </source>
</evidence>
<evidence type="ECO:0000313" key="4">
    <source>
        <dbReference type="Proteomes" id="UP000321393"/>
    </source>
</evidence>
<evidence type="ECO:0000256" key="1">
    <source>
        <dbReference type="SAM" id="MobiDB-lite"/>
    </source>
</evidence>
<accession>A0A5D3DQT7</accession>
<feature type="compositionally biased region" description="Pro residues" evidence="1">
    <location>
        <begin position="212"/>
        <end position="228"/>
    </location>
</feature>
<dbReference type="Proteomes" id="UP000321947">
    <property type="component" value="Unassembled WGS sequence"/>
</dbReference>
<dbReference type="Proteomes" id="UP000321393">
    <property type="component" value="Unassembled WGS sequence"/>
</dbReference>